<keyword evidence="1 4" id="KW-0436">Ligase</keyword>
<organism evidence="4 5">
    <name type="scientific">Nonomuraea spiralis</name>
    <dbReference type="NCBI Taxonomy" id="46182"/>
    <lineage>
        <taxon>Bacteria</taxon>
        <taxon>Bacillati</taxon>
        <taxon>Actinomycetota</taxon>
        <taxon>Actinomycetes</taxon>
        <taxon>Streptosporangiales</taxon>
        <taxon>Streptosporangiaceae</taxon>
        <taxon>Nonomuraea</taxon>
    </lineage>
</organism>
<dbReference type="PANTHER" id="PTHR43352:SF1">
    <property type="entry name" value="ANTHRANILATE--COA LIGASE"/>
    <property type="match status" value="1"/>
</dbReference>
<evidence type="ECO:0000313" key="5">
    <source>
        <dbReference type="Proteomes" id="UP001589647"/>
    </source>
</evidence>
<dbReference type="Pfam" id="PF00501">
    <property type="entry name" value="AMP-binding"/>
    <property type="match status" value="1"/>
</dbReference>
<protein>
    <submittedName>
        <fullName evidence="4">Benzoate-CoA ligase family protein</fullName>
    </submittedName>
</protein>
<dbReference type="EMBL" id="JBHMEI010000001">
    <property type="protein sequence ID" value="MFB9199711.1"/>
    <property type="molecule type" value="Genomic_DNA"/>
</dbReference>
<feature type="domain" description="AMP-binding enzyme C-terminal" evidence="3">
    <location>
        <begin position="445"/>
        <end position="520"/>
    </location>
</feature>
<dbReference type="Gene3D" id="3.30.300.30">
    <property type="match status" value="1"/>
</dbReference>
<dbReference type="PANTHER" id="PTHR43352">
    <property type="entry name" value="ACETYL-COA SYNTHETASE"/>
    <property type="match status" value="1"/>
</dbReference>
<dbReference type="InterPro" id="IPR042099">
    <property type="entry name" value="ANL_N_sf"/>
</dbReference>
<keyword evidence="5" id="KW-1185">Reference proteome</keyword>
<reference evidence="4 5" key="1">
    <citation type="submission" date="2024-09" db="EMBL/GenBank/DDBJ databases">
        <authorList>
            <person name="Sun Q."/>
            <person name="Mori K."/>
        </authorList>
    </citation>
    <scope>NUCLEOTIDE SEQUENCE [LARGE SCALE GENOMIC DNA]</scope>
    <source>
        <strain evidence="4 5">CCM 3426</strain>
    </source>
</reference>
<accession>A0ABV5I5I8</accession>
<evidence type="ECO:0000256" key="1">
    <source>
        <dbReference type="ARBA" id="ARBA00022598"/>
    </source>
</evidence>
<dbReference type="Gene3D" id="3.40.50.12780">
    <property type="entry name" value="N-terminal domain of ligase-like"/>
    <property type="match status" value="1"/>
</dbReference>
<dbReference type="SUPFAM" id="SSF56801">
    <property type="entry name" value="Acetyl-CoA synthetase-like"/>
    <property type="match status" value="1"/>
</dbReference>
<dbReference type="InterPro" id="IPR000873">
    <property type="entry name" value="AMP-dep_synth/lig_dom"/>
</dbReference>
<sequence>MPAESFNASAFLVDRLVETGYGDRVAVAGPAGTLTYGQLATAVAELAGGLRVMGVRPEERVLLVLPDRPETLITILAVMRMGAVAVPVPTSYDGPELGDLVRESRARVVVSAPEFEPVVQEALLSAPEVVVLVLTDAARQPPGGTRTVAALGAGQPAIEPGVPVCLWSDVLEAGRATTGPYDTWPDSPALWLHTSGATGAPKAAVHRHGALRDVHETFGRQVLGLRPEDRCFSVAPLYLPHGLGNSLILPLAAGATTILDPARPTPGGVVERLLAERPTLFSAGPSLYAALLAAAAPENAFASVRLALSTGDPLPAELHRRFTARFGVDLVDGLGSAETLHVVLSGRPGRALSAGAGTAVPGYELRLLDDSGAPVADGEPGHLYVRGDSLATGYWCRTSATRRAFQGEWLRTGDACVREPGGSYRFLGRAEDLIRAGGTWTSPMEAEARLLEHASVAECAVVARTVGDGPEQPVACVVPAPGRPIDPGELIGFCAEGLPAARCPGEVLVLDELPRTATGKLRRPALRQLAADLLAK</sequence>
<dbReference type="InterPro" id="IPR045851">
    <property type="entry name" value="AMP-bd_C_sf"/>
</dbReference>
<dbReference type="NCBIfam" id="TIGR02262">
    <property type="entry name" value="benz_CoA_lig"/>
    <property type="match status" value="1"/>
</dbReference>
<proteinExistence type="predicted"/>
<name>A0ABV5I5I8_9ACTN</name>
<evidence type="ECO:0000259" key="3">
    <source>
        <dbReference type="Pfam" id="PF13193"/>
    </source>
</evidence>
<dbReference type="Pfam" id="PF13193">
    <property type="entry name" value="AMP-binding_C"/>
    <property type="match status" value="1"/>
</dbReference>
<feature type="domain" description="AMP-dependent synthetase/ligase" evidence="2">
    <location>
        <begin position="20"/>
        <end position="395"/>
    </location>
</feature>
<evidence type="ECO:0000313" key="4">
    <source>
        <dbReference type="EMBL" id="MFB9199711.1"/>
    </source>
</evidence>
<gene>
    <name evidence="4" type="ORF">ACFFV7_00790</name>
</gene>
<dbReference type="RefSeq" id="WP_189645406.1">
    <property type="nucleotide sequence ID" value="NZ_BMRC01000001.1"/>
</dbReference>
<dbReference type="Proteomes" id="UP001589647">
    <property type="component" value="Unassembled WGS sequence"/>
</dbReference>
<comment type="caution">
    <text evidence="4">The sequence shown here is derived from an EMBL/GenBank/DDBJ whole genome shotgun (WGS) entry which is preliminary data.</text>
</comment>
<evidence type="ECO:0000259" key="2">
    <source>
        <dbReference type="Pfam" id="PF00501"/>
    </source>
</evidence>
<dbReference type="InterPro" id="IPR025110">
    <property type="entry name" value="AMP-bd_C"/>
</dbReference>
<dbReference type="GO" id="GO:0016874">
    <property type="term" value="F:ligase activity"/>
    <property type="evidence" value="ECO:0007669"/>
    <property type="project" value="UniProtKB-KW"/>
</dbReference>
<dbReference type="InterPro" id="IPR011957">
    <property type="entry name" value="Benz_CoA_lig"/>
</dbReference>